<keyword evidence="6" id="KW-0067">ATP-binding</keyword>
<dbReference type="Gene3D" id="3.30.200.20">
    <property type="entry name" value="Phosphorylase Kinase, domain 1"/>
    <property type="match status" value="1"/>
</dbReference>
<evidence type="ECO:0000313" key="12">
    <source>
        <dbReference type="Proteomes" id="UP001280581"/>
    </source>
</evidence>
<dbReference type="EMBL" id="WVTA01000004">
    <property type="protein sequence ID" value="KAK3213712.1"/>
    <property type="molecule type" value="Genomic_DNA"/>
</dbReference>
<evidence type="ECO:0000256" key="1">
    <source>
        <dbReference type="ARBA" id="ARBA00012513"/>
    </source>
</evidence>
<keyword evidence="4" id="KW-0547">Nucleotide-binding</keyword>
<feature type="compositionally biased region" description="Basic and acidic residues" evidence="9">
    <location>
        <begin position="368"/>
        <end position="383"/>
    </location>
</feature>
<comment type="caution">
    <text evidence="11">The sequence shown here is derived from an EMBL/GenBank/DDBJ whole genome shotgun (WGS) entry which is preliminary data.</text>
</comment>
<comment type="catalytic activity">
    <reaction evidence="7">
        <text>L-threonyl-[protein] + ATP = O-phospho-L-threonyl-[protein] + ADP + H(+)</text>
        <dbReference type="Rhea" id="RHEA:46608"/>
        <dbReference type="Rhea" id="RHEA-COMP:11060"/>
        <dbReference type="Rhea" id="RHEA-COMP:11605"/>
        <dbReference type="ChEBI" id="CHEBI:15378"/>
        <dbReference type="ChEBI" id="CHEBI:30013"/>
        <dbReference type="ChEBI" id="CHEBI:30616"/>
        <dbReference type="ChEBI" id="CHEBI:61977"/>
        <dbReference type="ChEBI" id="CHEBI:456216"/>
        <dbReference type="EC" id="2.7.11.1"/>
    </reaction>
</comment>
<dbReference type="InterPro" id="IPR024604">
    <property type="entry name" value="GSG2_C"/>
</dbReference>
<evidence type="ECO:0000256" key="3">
    <source>
        <dbReference type="ARBA" id="ARBA00022679"/>
    </source>
</evidence>
<dbReference type="GO" id="GO:0005524">
    <property type="term" value="F:ATP binding"/>
    <property type="evidence" value="ECO:0007669"/>
    <property type="project" value="UniProtKB-KW"/>
</dbReference>
<proteinExistence type="predicted"/>
<dbReference type="PANTHER" id="PTHR24419:SF18">
    <property type="entry name" value="SERINE_THREONINE-PROTEIN KINASE HASPIN"/>
    <property type="match status" value="1"/>
</dbReference>
<evidence type="ECO:0000256" key="8">
    <source>
        <dbReference type="ARBA" id="ARBA00048679"/>
    </source>
</evidence>
<gene>
    <name evidence="11" type="ORF">GRF29_28g764944</name>
</gene>
<accession>A0AAN6RJ75</accession>
<dbReference type="GO" id="GO:0035556">
    <property type="term" value="P:intracellular signal transduction"/>
    <property type="evidence" value="ECO:0007669"/>
    <property type="project" value="TreeGrafter"/>
</dbReference>
<keyword evidence="3" id="KW-0808">Transferase</keyword>
<feature type="compositionally biased region" description="Low complexity" evidence="9">
    <location>
        <begin position="559"/>
        <end position="570"/>
    </location>
</feature>
<keyword evidence="5" id="KW-0418">Kinase</keyword>
<evidence type="ECO:0000256" key="9">
    <source>
        <dbReference type="SAM" id="MobiDB-lite"/>
    </source>
</evidence>
<evidence type="ECO:0000256" key="4">
    <source>
        <dbReference type="ARBA" id="ARBA00022741"/>
    </source>
</evidence>
<comment type="catalytic activity">
    <reaction evidence="8">
        <text>L-seryl-[protein] + ATP = O-phospho-L-seryl-[protein] + ADP + H(+)</text>
        <dbReference type="Rhea" id="RHEA:17989"/>
        <dbReference type="Rhea" id="RHEA-COMP:9863"/>
        <dbReference type="Rhea" id="RHEA-COMP:11604"/>
        <dbReference type="ChEBI" id="CHEBI:15378"/>
        <dbReference type="ChEBI" id="CHEBI:29999"/>
        <dbReference type="ChEBI" id="CHEBI:30616"/>
        <dbReference type="ChEBI" id="CHEBI:83421"/>
        <dbReference type="ChEBI" id="CHEBI:456216"/>
        <dbReference type="EC" id="2.7.11.1"/>
    </reaction>
</comment>
<feature type="region of interest" description="Disordered" evidence="9">
    <location>
        <begin position="63"/>
        <end position="103"/>
    </location>
</feature>
<name>A0AAN6RJ75_9PLEO</name>
<dbReference type="EC" id="2.7.11.1" evidence="1"/>
<sequence length="784" mass="88016">MSPNKPWKPLPHLTSSKPPPTPICCLTAATHWPSKMPQRQVYGKRTASKPCASYANFISPDKQVVGDVTGDDDGLISKKERKPRRVLKDVDTNKVEQKPRKSKVNTDGLVDELKNLKIDESDAAAREVQNHGRIPRRSPRKKTREVAECTLAVTHGAATADHNNASTKQQVETETTALVNDFNALAIGKCDSARTKTDSRREKSCRTAKQVPTKLCATKSGTTRKTLEQTVDYEHQTERAKPGTSTHTQRLTAVVIPSSKPMSQAPALDLEPELTDPYTSYVAPLLSLQSFKRSIIPFKQWSSTLEPHFTIAKIAEASFSEVYRLSATNMEYTSMKESVLKLVPLRSPPGLAPQRKPPSRAARNPEAQARKEKEHQEEEDSWKSHVDDVYSEVKLLQNLNYIPGFTHFRELTVLQGRPSKTIADAWKSWNKVRPRGRKSEFPDPGKRASYDDTQLWAVIEMQDAGTDVEKVMDQGGLSTIWEIWDVFWGVCLSVAKAEEDCQFEHRDLHLENVCIRSSRSESQEDLLNPIVKDPLRRKLGFTGLETTVIDYTLSRADVSSPTSHDSASPSGNSTKSDCSLHTSGTEAEVAYLDLEKDTALFTGDASEEYQYEIYRYMRGAVFYGDPLKVIHSPTSDVNEIRCSPRKASQHIRFDDLESCSNVTPSIHSMEDVILDPPSDVWRDFHPKTNLVWAHFILYKLLEHLEGNEPTGLSGKELLRNVEVNIEDRSKVGRKAVKLYKVLERVAELLEPSALAKKDSLGSMKELVVLAMEERWLRTSDVSGP</sequence>
<evidence type="ECO:0000313" key="11">
    <source>
        <dbReference type="EMBL" id="KAK3213712.1"/>
    </source>
</evidence>
<dbReference type="InterPro" id="IPR011009">
    <property type="entry name" value="Kinase-like_dom_sf"/>
</dbReference>
<feature type="compositionally biased region" description="Basic and acidic residues" evidence="9">
    <location>
        <begin position="86"/>
        <end position="99"/>
    </location>
</feature>
<dbReference type="GO" id="GO:0000278">
    <property type="term" value="P:mitotic cell cycle"/>
    <property type="evidence" value="ECO:0007669"/>
    <property type="project" value="TreeGrafter"/>
</dbReference>
<dbReference type="GO" id="GO:0072354">
    <property type="term" value="F:histone H3T3 kinase activity"/>
    <property type="evidence" value="ECO:0007669"/>
    <property type="project" value="TreeGrafter"/>
</dbReference>
<dbReference type="Gene3D" id="1.10.510.10">
    <property type="entry name" value="Transferase(Phosphotransferase) domain 1"/>
    <property type="match status" value="1"/>
</dbReference>
<evidence type="ECO:0000256" key="7">
    <source>
        <dbReference type="ARBA" id="ARBA00047899"/>
    </source>
</evidence>
<feature type="compositionally biased region" description="Polar residues" evidence="9">
    <location>
        <begin position="571"/>
        <end position="580"/>
    </location>
</feature>
<keyword evidence="12" id="KW-1185">Reference proteome</keyword>
<feature type="region of interest" description="Disordered" evidence="9">
    <location>
        <begin position="1"/>
        <end position="20"/>
    </location>
</feature>
<dbReference type="PANTHER" id="PTHR24419">
    <property type="entry name" value="INTERLEUKIN-1 RECEPTOR-ASSOCIATED KINASE"/>
    <property type="match status" value="1"/>
</dbReference>
<dbReference type="GO" id="GO:0005634">
    <property type="term" value="C:nucleus"/>
    <property type="evidence" value="ECO:0007669"/>
    <property type="project" value="TreeGrafter"/>
</dbReference>
<evidence type="ECO:0000256" key="6">
    <source>
        <dbReference type="ARBA" id="ARBA00022840"/>
    </source>
</evidence>
<organism evidence="11 12">
    <name type="scientific">Pseudopithomyces chartarum</name>
    <dbReference type="NCBI Taxonomy" id="1892770"/>
    <lineage>
        <taxon>Eukaryota</taxon>
        <taxon>Fungi</taxon>
        <taxon>Dikarya</taxon>
        <taxon>Ascomycota</taxon>
        <taxon>Pezizomycotina</taxon>
        <taxon>Dothideomycetes</taxon>
        <taxon>Pleosporomycetidae</taxon>
        <taxon>Pleosporales</taxon>
        <taxon>Massarineae</taxon>
        <taxon>Didymosphaeriaceae</taxon>
        <taxon>Pseudopithomyces</taxon>
    </lineage>
</organism>
<protein>
    <recommendedName>
        <fullName evidence="1">non-specific serine/threonine protein kinase</fullName>
        <ecNumber evidence="1">2.7.11.1</ecNumber>
    </recommendedName>
</protein>
<dbReference type="Pfam" id="PF12330">
    <property type="entry name" value="Haspin_kinase"/>
    <property type="match status" value="1"/>
</dbReference>
<feature type="domain" description="Serine/threonine-protein kinase haspin C-terminal" evidence="10">
    <location>
        <begin position="598"/>
        <end position="731"/>
    </location>
</feature>
<feature type="region of interest" description="Disordered" evidence="9">
    <location>
        <begin position="346"/>
        <end position="383"/>
    </location>
</feature>
<feature type="compositionally biased region" description="Basic residues" evidence="9">
    <location>
        <begin position="133"/>
        <end position="143"/>
    </location>
</feature>
<reference evidence="11 12" key="1">
    <citation type="submission" date="2021-02" db="EMBL/GenBank/DDBJ databases">
        <title>Genome assembly of Pseudopithomyces chartarum.</title>
        <authorList>
            <person name="Jauregui R."/>
            <person name="Singh J."/>
            <person name="Voisey C."/>
        </authorList>
    </citation>
    <scope>NUCLEOTIDE SEQUENCE [LARGE SCALE GENOMIC DNA]</scope>
    <source>
        <strain evidence="11 12">AGR01</strain>
    </source>
</reference>
<feature type="region of interest" description="Disordered" evidence="9">
    <location>
        <begin position="557"/>
        <end position="580"/>
    </location>
</feature>
<keyword evidence="2" id="KW-0723">Serine/threonine-protein kinase</keyword>
<feature type="region of interest" description="Disordered" evidence="9">
    <location>
        <begin position="123"/>
        <end position="144"/>
    </location>
</feature>
<evidence type="ECO:0000256" key="5">
    <source>
        <dbReference type="ARBA" id="ARBA00022777"/>
    </source>
</evidence>
<dbReference type="Proteomes" id="UP001280581">
    <property type="component" value="Unassembled WGS sequence"/>
</dbReference>
<evidence type="ECO:0000259" key="10">
    <source>
        <dbReference type="SMART" id="SM01331"/>
    </source>
</evidence>
<dbReference type="AlphaFoldDB" id="A0AAN6RJ75"/>
<dbReference type="GO" id="GO:0005737">
    <property type="term" value="C:cytoplasm"/>
    <property type="evidence" value="ECO:0007669"/>
    <property type="project" value="TreeGrafter"/>
</dbReference>
<evidence type="ECO:0000256" key="2">
    <source>
        <dbReference type="ARBA" id="ARBA00022527"/>
    </source>
</evidence>
<dbReference type="SMART" id="SM01331">
    <property type="entry name" value="DUF3635"/>
    <property type="match status" value="1"/>
</dbReference>
<dbReference type="SUPFAM" id="SSF56112">
    <property type="entry name" value="Protein kinase-like (PK-like)"/>
    <property type="match status" value="1"/>
</dbReference>